<gene>
    <name evidence="1" type="ORF">EZS28_033272</name>
</gene>
<comment type="caution">
    <text evidence="1">The sequence shown here is derived from an EMBL/GenBank/DDBJ whole genome shotgun (WGS) entry which is preliminary data.</text>
</comment>
<dbReference type="Proteomes" id="UP000324800">
    <property type="component" value="Unassembled WGS sequence"/>
</dbReference>
<accession>A0A5J4UMB4</accession>
<sequence length="68" mass="7821">MPDGRHYGKAPKQSNMKTDGLGQVIKNFFTGEIISDPEENIIIHLQVVIVVEEEDVQFNEKYYRLIQG</sequence>
<name>A0A5J4UMB4_9EUKA</name>
<proteinExistence type="predicted"/>
<evidence type="ECO:0000313" key="2">
    <source>
        <dbReference type="Proteomes" id="UP000324800"/>
    </source>
</evidence>
<dbReference type="AlphaFoldDB" id="A0A5J4UMB4"/>
<dbReference type="EMBL" id="SNRW01014687">
    <property type="protein sequence ID" value="KAA6371201.1"/>
    <property type="molecule type" value="Genomic_DNA"/>
</dbReference>
<reference evidence="1 2" key="1">
    <citation type="submission" date="2019-03" db="EMBL/GenBank/DDBJ databases">
        <title>Single cell metagenomics reveals metabolic interactions within the superorganism composed of flagellate Streblomastix strix and complex community of Bacteroidetes bacteria on its surface.</title>
        <authorList>
            <person name="Treitli S.C."/>
            <person name="Kolisko M."/>
            <person name="Husnik F."/>
            <person name="Keeling P."/>
            <person name="Hampl V."/>
        </authorList>
    </citation>
    <scope>NUCLEOTIDE SEQUENCE [LARGE SCALE GENOMIC DNA]</scope>
    <source>
        <strain evidence="1">ST1C</strain>
    </source>
</reference>
<evidence type="ECO:0000313" key="1">
    <source>
        <dbReference type="EMBL" id="KAA6371201.1"/>
    </source>
</evidence>
<organism evidence="1 2">
    <name type="scientific">Streblomastix strix</name>
    <dbReference type="NCBI Taxonomy" id="222440"/>
    <lineage>
        <taxon>Eukaryota</taxon>
        <taxon>Metamonada</taxon>
        <taxon>Preaxostyla</taxon>
        <taxon>Oxymonadida</taxon>
        <taxon>Streblomastigidae</taxon>
        <taxon>Streblomastix</taxon>
    </lineage>
</organism>
<protein>
    <submittedName>
        <fullName evidence="1">Uncharacterized protein</fullName>
    </submittedName>
</protein>